<organism evidence="1">
    <name type="scientific">plant metagenome</name>
    <dbReference type="NCBI Taxonomy" id="1297885"/>
    <lineage>
        <taxon>unclassified sequences</taxon>
        <taxon>metagenomes</taxon>
        <taxon>organismal metagenomes</taxon>
    </lineage>
</organism>
<reference evidence="1" key="1">
    <citation type="submission" date="2019-03" db="EMBL/GenBank/DDBJ databases">
        <authorList>
            <person name="Danneels B."/>
        </authorList>
    </citation>
    <scope>NUCLEOTIDE SEQUENCE</scope>
</reference>
<protein>
    <submittedName>
        <fullName evidence="1">Uncharacterized protein</fullName>
    </submittedName>
</protein>
<sequence length="41" mass="4533">MGAAYVSNGLLIERKLAEETFWIIAFAAAYLFDVSKLNPAK</sequence>
<accession>A0A484U539</accession>
<evidence type="ECO:0000313" key="1">
    <source>
        <dbReference type="EMBL" id="VFR81155.1"/>
    </source>
</evidence>
<dbReference type="EMBL" id="CAADIO010000004">
    <property type="protein sequence ID" value="VFR81155.1"/>
    <property type="molecule type" value="Genomic_DNA"/>
</dbReference>
<name>A0A484U539_9ZZZZ</name>
<dbReference type="AlphaFoldDB" id="A0A484U539"/>
<proteinExistence type="predicted"/>
<gene>
    <name evidence="1" type="ORF">RAN3_2528</name>
</gene>